<dbReference type="EMBL" id="CAAALY010040762">
    <property type="protein sequence ID" value="VEL19246.1"/>
    <property type="molecule type" value="Genomic_DNA"/>
</dbReference>
<reference evidence="2" key="1">
    <citation type="submission" date="2018-11" db="EMBL/GenBank/DDBJ databases">
        <authorList>
            <consortium name="Pathogen Informatics"/>
        </authorList>
    </citation>
    <scope>NUCLEOTIDE SEQUENCE</scope>
</reference>
<organism evidence="2 3">
    <name type="scientific">Protopolystoma xenopodis</name>
    <dbReference type="NCBI Taxonomy" id="117903"/>
    <lineage>
        <taxon>Eukaryota</taxon>
        <taxon>Metazoa</taxon>
        <taxon>Spiralia</taxon>
        <taxon>Lophotrochozoa</taxon>
        <taxon>Platyhelminthes</taxon>
        <taxon>Monogenea</taxon>
        <taxon>Polyopisthocotylea</taxon>
        <taxon>Polystomatidea</taxon>
        <taxon>Polystomatidae</taxon>
        <taxon>Protopolystoma</taxon>
    </lineage>
</organism>
<proteinExistence type="predicted"/>
<feature type="compositionally biased region" description="Polar residues" evidence="1">
    <location>
        <begin position="138"/>
        <end position="153"/>
    </location>
</feature>
<evidence type="ECO:0000313" key="2">
    <source>
        <dbReference type="EMBL" id="VEL19246.1"/>
    </source>
</evidence>
<protein>
    <submittedName>
        <fullName evidence="2">Uncharacterized protein</fullName>
    </submittedName>
</protein>
<name>A0A448WSN7_9PLAT</name>
<evidence type="ECO:0000256" key="1">
    <source>
        <dbReference type="SAM" id="MobiDB-lite"/>
    </source>
</evidence>
<dbReference type="Proteomes" id="UP000784294">
    <property type="component" value="Unassembled WGS sequence"/>
</dbReference>
<sequence>MAQSNRLHREGIAGRKVDRERKSISFFVGECQQCTRISPISLGSSNTAPRALKLCRPVDSIFSPKRLILKLDGQMSPAIVGDAGMHARFRRRSSTPHRMTLRVVHECIARLGHVHMPDGHCLHPAGMGLGELRDPDLGQSSRTDQTANSLLEE</sequence>
<dbReference type="AlphaFoldDB" id="A0A448WSN7"/>
<keyword evidence="3" id="KW-1185">Reference proteome</keyword>
<accession>A0A448WSN7</accession>
<comment type="caution">
    <text evidence="2">The sequence shown here is derived from an EMBL/GenBank/DDBJ whole genome shotgun (WGS) entry which is preliminary data.</text>
</comment>
<gene>
    <name evidence="2" type="ORF">PXEA_LOCUS12686</name>
</gene>
<feature type="region of interest" description="Disordered" evidence="1">
    <location>
        <begin position="132"/>
        <end position="153"/>
    </location>
</feature>
<evidence type="ECO:0000313" key="3">
    <source>
        <dbReference type="Proteomes" id="UP000784294"/>
    </source>
</evidence>